<dbReference type="FunFam" id="3.90.226.10:FF:000017">
    <property type="entry name" value="Propionyl-CoA carboxylase subunit beta 5"/>
    <property type="match status" value="1"/>
</dbReference>
<dbReference type="Pfam" id="PF01039">
    <property type="entry name" value="Carboxyl_trans"/>
    <property type="match status" value="1"/>
</dbReference>
<keyword evidence="6" id="KW-1185">Reference proteome</keyword>
<dbReference type="PROSITE" id="PS50989">
    <property type="entry name" value="COA_CT_CTER"/>
    <property type="match status" value="1"/>
</dbReference>
<keyword evidence="5" id="KW-0808">Transferase</keyword>
<dbReference type="GO" id="GO:0015977">
    <property type="term" value="P:carbon fixation"/>
    <property type="evidence" value="ECO:0007669"/>
    <property type="project" value="UniProtKB-ARBA"/>
</dbReference>
<dbReference type="RefSeq" id="WP_021931395.1">
    <property type="nucleotide sequence ID" value="NZ_AP023322.1"/>
</dbReference>
<dbReference type="InterPro" id="IPR034733">
    <property type="entry name" value="AcCoA_carboxyl_beta"/>
</dbReference>
<name>A0A7G1HTA5_9BACT</name>
<evidence type="ECO:0000313" key="5">
    <source>
        <dbReference type="EMBL" id="BCI62979.1"/>
    </source>
</evidence>
<dbReference type="GO" id="GO:0004658">
    <property type="term" value="F:propionyl-CoA carboxylase activity"/>
    <property type="evidence" value="ECO:0007669"/>
    <property type="project" value="UniProtKB-ARBA"/>
</dbReference>
<dbReference type="GO" id="GO:0016740">
    <property type="term" value="F:transferase activity"/>
    <property type="evidence" value="ECO:0007669"/>
    <property type="project" value="UniProtKB-KW"/>
</dbReference>
<sequence length="510" mass="55899">MDNEKKYEAFIEKDKMAELGGGLDKLQKQRESGKMTARERIEVLLDKGTFVEFDKFVVHRCTNFGMDKTKIPGDGIVSGYGKIDGRLVYVYAYDFTVYGGSLSSTNAQKIVKVQSLALQNGAPIIALNDSGGARIQEGVESLTGYASIFYQNTMASGVVPQISAILGPCAGGACYSPALTDFIFMVRDKSHMFVTGPDVVKTVTHEEVNKEELGGAYTHSSKSGVTHFMGNSEEEVLMGIRELLSFLPSNNMEDAPIKASTDDIRREEESLQTVVPADPNMPYDIKDIIETVIDDHYFFEVMPHFAKNVVIGFARLGGRPVGIVANQPAYLAGVLDIDASDKAARFIRFCDCFNIPLVTFEDVPGFLPGCTQEHNGIIRHGAKIVYAYAEATVPKVTLITRKAYGGAYIVMSSKQTGADVNLAYPTAEIAVMGAEGAVNILYRHADANTKMQAIEDYKANFANPYKAAELGYIDEIILPKQTRYKLIQALEMAQNKNKSNPPKKHGNMPL</sequence>
<feature type="domain" description="CoA carboxyltransferase C-terminal" evidence="4">
    <location>
        <begin position="263"/>
        <end position="500"/>
    </location>
</feature>
<comment type="similarity">
    <text evidence="1">Belongs to the AccD/PCCB family.</text>
</comment>
<dbReference type="PANTHER" id="PTHR43842">
    <property type="entry name" value="PROPIONYL-COA CARBOXYLASE BETA CHAIN"/>
    <property type="match status" value="1"/>
</dbReference>
<dbReference type="SUPFAM" id="SSF52096">
    <property type="entry name" value="ClpP/crotonase"/>
    <property type="match status" value="2"/>
</dbReference>
<dbReference type="AlphaFoldDB" id="A0A7G1HTA5"/>
<dbReference type="InterPro" id="IPR011763">
    <property type="entry name" value="COA_CT_C"/>
</dbReference>
<dbReference type="PROSITE" id="PS50980">
    <property type="entry name" value="COA_CT_NTER"/>
    <property type="match status" value="1"/>
</dbReference>
<dbReference type="InterPro" id="IPR011762">
    <property type="entry name" value="COA_CT_N"/>
</dbReference>
<proteinExistence type="inferred from homology"/>
<evidence type="ECO:0000256" key="1">
    <source>
        <dbReference type="ARBA" id="ARBA00006102"/>
    </source>
</evidence>
<dbReference type="EMBL" id="AP023322">
    <property type="protein sequence ID" value="BCI62979.1"/>
    <property type="molecule type" value="Genomic_DNA"/>
</dbReference>
<dbReference type="FunFam" id="3.90.226.10:FF:000016">
    <property type="entry name" value="Propionyl-CoA carboxylase, beta subunit"/>
    <property type="match status" value="1"/>
</dbReference>
<dbReference type="GO" id="GO:0009317">
    <property type="term" value="C:acetyl-CoA carboxylase complex"/>
    <property type="evidence" value="ECO:0007669"/>
    <property type="project" value="UniProtKB-ARBA"/>
</dbReference>
<dbReference type="GO" id="GO:0003989">
    <property type="term" value="F:acetyl-CoA carboxylase activity"/>
    <property type="evidence" value="ECO:0007669"/>
    <property type="project" value="UniProtKB-ARBA"/>
</dbReference>
<reference evidence="6" key="1">
    <citation type="submission" date="2020-07" db="EMBL/GenBank/DDBJ databases">
        <title>Complete genome sequencing of Coprobacter sp. strain 2CBH44.</title>
        <authorList>
            <person name="Sakamoto M."/>
            <person name="Murakami T."/>
            <person name="Mori H."/>
        </authorList>
    </citation>
    <scope>NUCLEOTIDE SEQUENCE [LARGE SCALE GENOMIC DNA]</scope>
    <source>
        <strain evidence="6">2CBH44</strain>
    </source>
</reference>
<evidence type="ECO:0000256" key="2">
    <source>
        <dbReference type="ARBA" id="ARBA00074538"/>
    </source>
</evidence>
<evidence type="ECO:0000313" key="6">
    <source>
        <dbReference type="Proteomes" id="UP000594042"/>
    </source>
</evidence>
<feature type="domain" description="CoA carboxyltransferase N-terminal" evidence="3">
    <location>
        <begin position="3"/>
        <end position="259"/>
    </location>
</feature>
<dbReference type="InterPro" id="IPR029045">
    <property type="entry name" value="ClpP/crotonase-like_dom_sf"/>
</dbReference>
<dbReference type="InterPro" id="IPR051047">
    <property type="entry name" value="AccD/PCCB"/>
</dbReference>
<accession>A0A7G1HTA5</accession>
<gene>
    <name evidence="5" type="ORF">Cop2CBH44_13320</name>
</gene>
<dbReference type="KEGG" id="copr:Cop2CBH44_13320"/>
<evidence type="ECO:0000259" key="4">
    <source>
        <dbReference type="PROSITE" id="PS50989"/>
    </source>
</evidence>
<evidence type="ECO:0000259" key="3">
    <source>
        <dbReference type="PROSITE" id="PS50980"/>
    </source>
</evidence>
<protein>
    <recommendedName>
        <fullName evidence="2">Propionyl-CoA carboxylase beta chain</fullName>
    </recommendedName>
</protein>
<dbReference type="Proteomes" id="UP000594042">
    <property type="component" value="Chromosome"/>
</dbReference>
<dbReference type="Gene3D" id="3.90.226.10">
    <property type="entry name" value="2-enoyl-CoA Hydratase, Chain A, domain 1"/>
    <property type="match status" value="2"/>
</dbReference>
<dbReference type="PANTHER" id="PTHR43842:SF2">
    <property type="entry name" value="PROPIONYL-COA CARBOXYLASE BETA CHAIN, MITOCHONDRIAL"/>
    <property type="match status" value="1"/>
</dbReference>
<organism evidence="5 6">
    <name type="scientific">Coprobacter secundus subsp. similis</name>
    <dbReference type="NCBI Taxonomy" id="2751153"/>
    <lineage>
        <taxon>Bacteria</taxon>
        <taxon>Pseudomonadati</taxon>
        <taxon>Bacteroidota</taxon>
        <taxon>Bacteroidia</taxon>
        <taxon>Bacteroidales</taxon>
        <taxon>Barnesiellaceae</taxon>
        <taxon>Coprobacter</taxon>
    </lineage>
</organism>